<evidence type="ECO:0000256" key="8">
    <source>
        <dbReference type="SAM" id="MobiDB-lite"/>
    </source>
</evidence>
<dbReference type="SUPFAM" id="SSF57667">
    <property type="entry name" value="beta-beta-alpha zinc fingers"/>
    <property type="match status" value="1"/>
</dbReference>
<evidence type="ECO:0000256" key="5">
    <source>
        <dbReference type="ARBA" id="ARBA00022833"/>
    </source>
</evidence>
<dbReference type="GO" id="GO:0000978">
    <property type="term" value="F:RNA polymerase II cis-regulatory region sequence-specific DNA binding"/>
    <property type="evidence" value="ECO:0007669"/>
    <property type="project" value="InterPro"/>
</dbReference>
<evidence type="ECO:0000259" key="9">
    <source>
        <dbReference type="PROSITE" id="PS50157"/>
    </source>
</evidence>
<dbReference type="Gene3D" id="3.30.160.60">
    <property type="entry name" value="Classic Zinc Finger"/>
    <property type="match status" value="2"/>
</dbReference>
<reference evidence="10 11" key="1">
    <citation type="journal article" date="2015" name="BMC Genomics">
        <title>Insights from the genome of Ophiocordyceps polyrhachis-furcata to pathogenicity and host specificity in insect fungi.</title>
        <authorList>
            <person name="Wichadakul D."/>
            <person name="Kobmoo N."/>
            <person name="Ingsriswang S."/>
            <person name="Tangphatsornruang S."/>
            <person name="Chantasingh D."/>
            <person name="Luangsa-ard J.J."/>
            <person name="Eurwilaichitr L."/>
        </authorList>
    </citation>
    <scope>NUCLEOTIDE SEQUENCE [LARGE SCALE GENOMIC DNA]</scope>
    <source>
        <strain evidence="10 11">BCC 54312</strain>
    </source>
</reference>
<evidence type="ECO:0000256" key="3">
    <source>
        <dbReference type="ARBA" id="ARBA00022737"/>
    </source>
</evidence>
<evidence type="ECO:0000313" key="11">
    <source>
        <dbReference type="Proteomes" id="UP000253664"/>
    </source>
</evidence>
<evidence type="ECO:0000313" key="10">
    <source>
        <dbReference type="EMBL" id="RCI15880.1"/>
    </source>
</evidence>
<dbReference type="InterPro" id="IPR051059">
    <property type="entry name" value="VerF-like"/>
</dbReference>
<dbReference type="STRING" id="1330021.A0A367LN99"/>
<evidence type="ECO:0000256" key="1">
    <source>
        <dbReference type="ARBA" id="ARBA00004123"/>
    </source>
</evidence>
<comment type="caution">
    <text evidence="10">The sequence shown here is derived from an EMBL/GenBank/DDBJ whole genome shotgun (WGS) entry which is preliminary data.</text>
</comment>
<dbReference type="PANTHER" id="PTHR40626">
    <property type="entry name" value="MIP31509P"/>
    <property type="match status" value="1"/>
</dbReference>
<evidence type="ECO:0000256" key="6">
    <source>
        <dbReference type="ARBA" id="ARBA00023242"/>
    </source>
</evidence>
<evidence type="ECO:0000256" key="7">
    <source>
        <dbReference type="PROSITE-ProRule" id="PRU00042"/>
    </source>
</evidence>
<dbReference type="OrthoDB" id="10018191at2759"/>
<dbReference type="Proteomes" id="UP000253664">
    <property type="component" value="Unassembled WGS sequence"/>
</dbReference>
<keyword evidence="6" id="KW-0539">Nucleus</keyword>
<keyword evidence="3" id="KW-0677">Repeat</keyword>
<dbReference type="GO" id="GO:0008270">
    <property type="term" value="F:zinc ion binding"/>
    <property type="evidence" value="ECO:0007669"/>
    <property type="project" value="UniProtKB-KW"/>
</dbReference>
<feature type="domain" description="C2H2-type" evidence="9">
    <location>
        <begin position="27"/>
        <end position="54"/>
    </location>
</feature>
<dbReference type="InterPro" id="IPR036236">
    <property type="entry name" value="Znf_C2H2_sf"/>
</dbReference>
<dbReference type="EMBL" id="LKCN02000001">
    <property type="protein sequence ID" value="RCI15880.1"/>
    <property type="molecule type" value="Genomic_DNA"/>
</dbReference>
<name>A0A367LN99_9HYPO</name>
<evidence type="ECO:0000256" key="4">
    <source>
        <dbReference type="ARBA" id="ARBA00022771"/>
    </source>
</evidence>
<gene>
    <name evidence="10" type="ORF">L249_2715</name>
</gene>
<comment type="subcellular location">
    <subcellularLocation>
        <location evidence="1">Nucleus</location>
    </subcellularLocation>
</comment>
<dbReference type="AlphaFoldDB" id="A0A367LN99"/>
<dbReference type="InterPro" id="IPR013087">
    <property type="entry name" value="Znf_C2H2_type"/>
</dbReference>
<dbReference type="GO" id="GO:0000981">
    <property type="term" value="F:DNA-binding transcription factor activity, RNA polymerase II-specific"/>
    <property type="evidence" value="ECO:0007669"/>
    <property type="project" value="InterPro"/>
</dbReference>
<keyword evidence="4 7" id="KW-0863">Zinc-finger</keyword>
<proteinExistence type="predicted"/>
<accession>A0A367LN99</accession>
<dbReference type="PROSITE" id="PS00028">
    <property type="entry name" value="ZINC_FINGER_C2H2_1"/>
    <property type="match status" value="1"/>
</dbReference>
<dbReference type="PROSITE" id="PS50157">
    <property type="entry name" value="ZINC_FINGER_C2H2_2"/>
    <property type="match status" value="1"/>
</dbReference>
<keyword evidence="11" id="KW-1185">Reference proteome</keyword>
<sequence length="69" mass="8400">MFPNHHAPEGKPQPGPPRRRDQNQKNLPCRFCPRRFRRVEHVQRHERTHTKEKPFPCNWCGCGKRFARR</sequence>
<dbReference type="GO" id="GO:0005634">
    <property type="term" value="C:nucleus"/>
    <property type="evidence" value="ECO:0007669"/>
    <property type="project" value="UniProtKB-SubCell"/>
</dbReference>
<dbReference type="PANTHER" id="PTHR40626:SF10">
    <property type="entry name" value="C2H2-TYPE DOMAIN-CONTAINING PROTEIN"/>
    <property type="match status" value="1"/>
</dbReference>
<dbReference type="GO" id="GO:0000785">
    <property type="term" value="C:chromatin"/>
    <property type="evidence" value="ECO:0007669"/>
    <property type="project" value="TreeGrafter"/>
</dbReference>
<organism evidence="10 11">
    <name type="scientific">Ophiocordyceps polyrhachis-furcata BCC 54312</name>
    <dbReference type="NCBI Taxonomy" id="1330021"/>
    <lineage>
        <taxon>Eukaryota</taxon>
        <taxon>Fungi</taxon>
        <taxon>Dikarya</taxon>
        <taxon>Ascomycota</taxon>
        <taxon>Pezizomycotina</taxon>
        <taxon>Sordariomycetes</taxon>
        <taxon>Hypocreomycetidae</taxon>
        <taxon>Hypocreales</taxon>
        <taxon>Ophiocordycipitaceae</taxon>
        <taxon>Ophiocordyceps</taxon>
    </lineage>
</organism>
<keyword evidence="5" id="KW-0862">Zinc</keyword>
<keyword evidence="2" id="KW-0479">Metal-binding</keyword>
<feature type="region of interest" description="Disordered" evidence="8">
    <location>
        <begin position="1"/>
        <end position="27"/>
    </location>
</feature>
<evidence type="ECO:0000256" key="2">
    <source>
        <dbReference type="ARBA" id="ARBA00022723"/>
    </source>
</evidence>
<protein>
    <recommendedName>
        <fullName evidence="9">C2H2-type domain-containing protein</fullName>
    </recommendedName>
</protein>